<dbReference type="InterPro" id="IPR016521">
    <property type="entry name" value="RNA-processing_Lsm12"/>
</dbReference>
<protein>
    <recommendedName>
        <fullName evidence="1">AD domain-containing protein</fullName>
    </recommendedName>
</protein>
<dbReference type="PANTHER" id="PTHR13542">
    <property type="entry name" value="LSM12 HOMOLOG"/>
    <property type="match status" value="1"/>
</dbReference>
<feature type="domain" description="AD" evidence="1">
    <location>
        <begin position="82"/>
        <end position="177"/>
    </location>
</feature>
<dbReference type="InterPro" id="IPR039683">
    <property type="entry name" value="Lsm12-like"/>
</dbReference>
<dbReference type="InterPro" id="IPR019181">
    <property type="entry name" value="LSM12_ABD"/>
</dbReference>
<dbReference type="InterPro" id="IPR048478">
    <property type="entry name" value="LSM12_LSM"/>
</dbReference>
<name>A0AAN7WJ09_9SACH</name>
<evidence type="ECO:0000313" key="3">
    <source>
        <dbReference type="Proteomes" id="UP001306508"/>
    </source>
</evidence>
<dbReference type="Proteomes" id="UP001306508">
    <property type="component" value="Unassembled WGS sequence"/>
</dbReference>
<keyword evidence="3" id="KW-1185">Reference proteome</keyword>
<dbReference type="PROSITE" id="PS52001">
    <property type="entry name" value="AD"/>
    <property type="match status" value="1"/>
</dbReference>
<dbReference type="SMART" id="SM00995">
    <property type="entry name" value="AD"/>
    <property type="match status" value="1"/>
</dbReference>
<evidence type="ECO:0000259" key="1">
    <source>
        <dbReference type="PROSITE" id="PS52001"/>
    </source>
</evidence>
<dbReference type="InterPro" id="IPR047574">
    <property type="entry name" value="AD"/>
</dbReference>
<proteinExistence type="predicted"/>
<dbReference type="EMBL" id="JAWIZZ010000031">
    <property type="protein sequence ID" value="KAK5781718.1"/>
    <property type="molecule type" value="Genomic_DNA"/>
</dbReference>
<accession>A0AAN7WJ09</accession>
<dbReference type="PIRSF" id="PIRSF007783">
    <property type="entry name" value="UCP007783_YHR121w"/>
    <property type="match status" value="1"/>
</dbReference>
<gene>
    <name evidence="2" type="ORF">RI543_000904</name>
</gene>
<sequence>MSISLEHVIGFKVKVINLLDVITEGKIYSFNSVNNTITLQTSRKNQSFYDFRIIKCSFIKSLQVIGDKPSTNSFKKQIIKPYMVNLDRIETFLNQEIERSNKNSLLKGKGVTPEGQTIFDMIYKTIPDTRWDDKDIVILDDIKVVPPYKIDNIITLHETQSINLIEKIIERGWDNIKTSRDSTPISKDGDTDRKGG</sequence>
<dbReference type="Pfam" id="PF09793">
    <property type="entry name" value="AD"/>
    <property type="match status" value="1"/>
</dbReference>
<reference evidence="3" key="1">
    <citation type="submission" date="2023-07" db="EMBL/GenBank/DDBJ databases">
        <title>A draft genome of Kazachstania heterogenica Y-27499.</title>
        <authorList>
            <person name="Donic C."/>
            <person name="Kralova J.S."/>
            <person name="Fidel L."/>
            <person name="Ben-Dor S."/>
            <person name="Jung S."/>
        </authorList>
    </citation>
    <scope>NUCLEOTIDE SEQUENCE [LARGE SCALE GENOMIC DNA]</scope>
    <source>
        <strain evidence="3">Y27499</strain>
    </source>
</reference>
<organism evidence="2 3">
    <name type="scientific">Arxiozyma heterogenica</name>
    <dbReference type="NCBI Taxonomy" id="278026"/>
    <lineage>
        <taxon>Eukaryota</taxon>
        <taxon>Fungi</taxon>
        <taxon>Dikarya</taxon>
        <taxon>Ascomycota</taxon>
        <taxon>Saccharomycotina</taxon>
        <taxon>Saccharomycetes</taxon>
        <taxon>Saccharomycetales</taxon>
        <taxon>Saccharomycetaceae</taxon>
        <taxon>Arxiozyma</taxon>
    </lineage>
</organism>
<dbReference type="Pfam" id="PF21166">
    <property type="entry name" value="LSM12_LSM"/>
    <property type="match status" value="1"/>
</dbReference>
<evidence type="ECO:0000313" key="2">
    <source>
        <dbReference type="EMBL" id="KAK5781718.1"/>
    </source>
</evidence>
<comment type="caution">
    <text evidence="2">The sequence shown here is derived from an EMBL/GenBank/DDBJ whole genome shotgun (WGS) entry which is preliminary data.</text>
</comment>
<dbReference type="AlphaFoldDB" id="A0AAN7WJ09"/>